<dbReference type="EMBL" id="HBUF01038817">
    <property type="protein sequence ID" value="CAG6617443.1"/>
    <property type="molecule type" value="Transcribed_RNA"/>
</dbReference>
<dbReference type="EMBL" id="HBUF01549451">
    <property type="protein sequence ID" value="CAG6758367.1"/>
    <property type="molecule type" value="Transcribed_RNA"/>
</dbReference>
<dbReference type="AlphaFoldDB" id="A0A8D8YN89"/>
<dbReference type="EMBL" id="HBUF01038816">
    <property type="protein sequence ID" value="CAG6617441.1"/>
    <property type="molecule type" value="Transcribed_RNA"/>
</dbReference>
<sequence>MRRAHSTRIVNTRTTREQVATTPTKTTTLTATVLRTIIRPVSKRCRMVQRPPLDPLRPVPPLPGRHPMCSSFSQAAVRRLVIIILRFRIPNHPMCNRPPC</sequence>
<dbReference type="EMBL" id="HBUF01549452">
    <property type="protein sequence ID" value="CAG6758369.1"/>
    <property type="molecule type" value="Transcribed_RNA"/>
</dbReference>
<name>A0A8D8YN89_9HEMI</name>
<dbReference type="EMBL" id="HBUF01248581">
    <property type="protein sequence ID" value="CAG6679281.1"/>
    <property type="molecule type" value="Transcribed_RNA"/>
</dbReference>
<dbReference type="EMBL" id="HBUF01248582">
    <property type="protein sequence ID" value="CAG6679283.1"/>
    <property type="molecule type" value="Transcribed_RNA"/>
</dbReference>
<dbReference type="EMBL" id="HBUF01385360">
    <property type="protein sequence ID" value="CAG6731965.1"/>
    <property type="molecule type" value="Transcribed_RNA"/>
</dbReference>
<protein>
    <submittedName>
        <fullName evidence="1">Uncharacterized protein</fullName>
    </submittedName>
</protein>
<proteinExistence type="predicted"/>
<dbReference type="EMBL" id="HBUF01549450">
    <property type="protein sequence ID" value="CAG6758365.1"/>
    <property type="molecule type" value="Transcribed_RNA"/>
</dbReference>
<evidence type="ECO:0000313" key="1">
    <source>
        <dbReference type="EMBL" id="CAG6731965.1"/>
    </source>
</evidence>
<dbReference type="EMBL" id="HBUF01385359">
    <property type="protein sequence ID" value="CAG6731963.1"/>
    <property type="molecule type" value="Transcribed_RNA"/>
</dbReference>
<dbReference type="EMBL" id="HBUF01385358">
    <property type="protein sequence ID" value="CAG6731961.1"/>
    <property type="molecule type" value="Transcribed_RNA"/>
</dbReference>
<reference evidence="1" key="1">
    <citation type="submission" date="2021-05" db="EMBL/GenBank/DDBJ databases">
        <authorList>
            <person name="Alioto T."/>
            <person name="Alioto T."/>
            <person name="Gomez Garrido J."/>
        </authorList>
    </citation>
    <scope>NUCLEOTIDE SEQUENCE</scope>
</reference>
<organism evidence="1">
    <name type="scientific">Cacopsylla melanoneura</name>
    <dbReference type="NCBI Taxonomy" id="428564"/>
    <lineage>
        <taxon>Eukaryota</taxon>
        <taxon>Metazoa</taxon>
        <taxon>Ecdysozoa</taxon>
        <taxon>Arthropoda</taxon>
        <taxon>Hexapoda</taxon>
        <taxon>Insecta</taxon>
        <taxon>Pterygota</taxon>
        <taxon>Neoptera</taxon>
        <taxon>Paraneoptera</taxon>
        <taxon>Hemiptera</taxon>
        <taxon>Sternorrhyncha</taxon>
        <taxon>Psylloidea</taxon>
        <taxon>Psyllidae</taxon>
        <taxon>Psyllinae</taxon>
        <taxon>Cacopsylla</taxon>
    </lineage>
</organism>
<accession>A0A8D8YN89</accession>